<comment type="caution">
    <text evidence="6">The sequence shown here is derived from an EMBL/GenBank/DDBJ whole genome shotgun (WGS) entry which is preliminary data.</text>
</comment>
<keyword evidence="4" id="KW-0443">Lipid metabolism</keyword>
<keyword evidence="5" id="KW-0732">Signal</keyword>
<gene>
    <name evidence="6" type="ORF">EJ04DRAFT_480974</name>
</gene>
<sequence>MYTFTNKLGLSSLILLHLISSLTSNAQLILPSPNGTYAVGHSVAKMVDESRVDPYDPKEGKRALMMSLFYPVERKACEETCQIDWMSPVTASYGGQLAVAYNISDAIFQNIKFPVCCKYSDEAAETVPSFPLVLFSPGLGGSRQMYNAMASSLASSGYAVATIDVPYDSFVVEFPDGSLIPGKNLSYWDGSFSVMKKLLDTRVDDGRFVLSQLGNTSVVQELVPGASCGFFTKRAGFFGHSYGGATALAALMKDRRFVGGIDMDGSLWGNITDIHQAGVIFNTPMHNFTQDPSLQEGWDHMKGWRRELTLNDTVHLTFSDIPLLVKSLGVPINDTVRGIIGGLDPDRSFSIITTFVRAVMDYALQGKDNAILDGNTAAYPEVEVNS</sequence>
<dbReference type="EMBL" id="ML996097">
    <property type="protein sequence ID" value="KAF2741513.1"/>
    <property type="molecule type" value="Genomic_DNA"/>
</dbReference>
<dbReference type="PANTHER" id="PTHR10272:SF14">
    <property type="entry name" value="PAF ACETYLHYDROLASE FAMILY PROTEIN"/>
    <property type="match status" value="1"/>
</dbReference>
<evidence type="ECO:0000256" key="4">
    <source>
        <dbReference type="ARBA" id="ARBA00023098"/>
    </source>
</evidence>
<dbReference type="OrthoDB" id="2363873at2759"/>
<dbReference type="Pfam" id="PF03403">
    <property type="entry name" value="PAF-AH_p_II"/>
    <property type="match status" value="2"/>
</dbReference>
<evidence type="ECO:0000256" key="5">
    <source>
        <dbReference type="SAM" id="SignalP"/>
    </source>
</evidence>
<evidence type="ECO:0000313" key="7">
    <source>
        <dbReference type="Proteomes" id="UP000799444"/>
    </source>
</evidence>
<accession>A0A9P4R970</accession>
<dbReference type="GO" id="GO:0016042">
    <property type="term" value="P:lipid catabolic process"/>
    <property type="evidence" value="ECO:0007669"/>
    <property type="project" value="UniProtKB-KW"/>
</dbReference>
<evidence type="ECO:0000256" key="3">
    <source>
        <dbReference type="ARBA" id="ARBA00022963"/>
    </source>
</evidence>
<organism evidence="6 7">
    <name type="scientific">Polyplosphaeria fusca</name>
    <dbReference type="NCBI Taxonomy" id="682080"/>
    <lineage>
        <taxon>Eukaryota</taxon>
        <taxon>Fungi</taxon>
        <taxon>Dikarya</taxon>
        <taxon>Ascomycota</taxon>
        <taxon>Pezizomycotina</taxon>
        <taxon>Dothideomycetes</taxon>
        <taxon>Pleosporomycetidae</taxon>
        <taxon>Pleosporales</taxon>
        <taxon>Tetraplosphaeriaceae</taxon>
        <taxon>Polyplosphaeria</taxon>
    </lineage>
</organism>
<dbReference type="SUPFAM" id="SSF53474">
    <property type="entry name" value="alpha/beta-Hydrolases"/>
    <property type="match status" value="1"/>
</dbReference>
<keyword evidence="2" id="KW-0378">Hydrolase</keyword>
<evidence type="ECO:0000256" key="2">
    <source>
        <dbReference type="ARBA" id="ARBA00022801"/>
    </source>
</evidence>
<dbReference type="EC" id="3.1.1.47" evidence="1"/>
<feature type="signal peptide" evidence="5">
    <location>
        <begin position="1"/>
        <end position="21"/>
    </location>
</feature>
<keyword evidence="3" id="KW-0442">Lipid degradation</keyword>
<evidence type="ECO:0000256" key="1">
    <source>
        <dbReference type="ARBA" id="ARBA00013201"/>
    </source>
</evidence>
<name>A0A9P4R970_9PLEO</name>
<reference evidence="6" key="1">
    <citation type="journal article" date="2020" name="Stud. Mycol.">
        <title>101 Dothideomycetes genomes: a test case for predicting lifestyles and emergence of pathogens.</title>
        <authorList>
            <person name="Haridas S."/>
            <person name="Albert R."/>
            <person name="Binder M."/>
            <person name="Bloem J."/>
            <person name="Labutti K."/>
            <person name="Salamov A."/>
            <person name="Andreopoulos B."/>
            <person name="Baker S."/>
            <person name="Barry K."/>
            <person name="Bills G."/>
            <person name="Bluhm B."/>
            <person name="Cannon C."/>
            <person name="Castanera R."/>
            <person name="Culley D."/>
            <person name="Daum C."/>
            <person name="Ezra D."/>
            <person name="Gonzalez J."/>
            <person name="Henrissat B."/>
            <person name="Kuo A."/>
            <person name="Liang C."/>
            <person name="Lipzen A."/>
            <person name="Lutzoni F."/>
            <person name="Magnuson J."/>
            <person name="Mondo S."/>
            <person name="Nolan M."/>
            <person name="Ohm R."/>
            <person name="Pangilinan J."/>
            <person name="Park H.-J."/>
            <person name="Ramirez L."/>
            <person name="Alfaro M."/>
            <person name="Sun H."/>
            <person name="Tritt A."/>
            <person name="Yoshinaga Y."/>
            <person name="Zwiers L.-H."/>
            <person name="Turgeon B."/>
            <person name="Goodwin S."/>
            <person name="Spatafora J."/>
            <person name="Crous P."/>
            <person name="Grigoriev I."/>
        </authorList>
    </citation>
    <scope>NUCLEOTIDE SEQUENCE</scope>
    <source>
        <strain evidence="6">CBS 125425</strain>
    </source>
</reference>
<feature type="chain" id="PRO_5040498814" description="1-alkyl-2-acetylglycerophosphocholine esterase" evidence="5">
    <location>
        <begin position="22"/>
        <end position="386"/>
    </location>
</feature>
<evidence type="ECO:0000313" key="6">
    <source>
        <dbReference type="EMBL" id="KAF2741513.1"/>
    </source>
</evidence>
<keyword evidence="7" id="KW-1185">Reference proteome</keyword>
<dbReference type="Gene3D" id="3.40.50.1820">
    <property type="entry name" value="alpha/beta hydrolase"/>
    <property type="match status" value="1"/>
</dbReference>
<protein>
    <recommendedName>
        <fullName evidence="1">1-alkyl-2-acetylglycerophosphocholine esterase</fullName>
        <ecNumber evidence="1">3.1.1.47</ecNumber>
    </recommendedName>
</protein>
<dbReference type="Proteomes" id="UP000799444">
    <property type="component" value="Unassembled WGS sequence"/>
</dbReference>
<proteinExistence type="predicted"/>
<dbReference type="PANTHER" id="PTHR10272">
    <property type="entry name" value="PLATELET-ACTIVATING FACTOR ACETYLHYDROLASE"/>
    <property type="match status" value="1"/>
</dbReference>
<dbReference type="InterPro" id="IPR029058">
    <property type="entry name" value="AB_hydrolase_fold"/>
</dbReference>
<dbReference type="AlphaFoldDB" id="A0A9P4R970"/>
<dbReference type="GO" id="GO:0003847">
    <property type="term" value="F:1-alkyl-2-acetylglycerophosphocholine esterase activity"/>
    <property type="evidence" value="ECO:0007669"/>
    <property type="project" value="UniProtKB-EC"/>
</dbReference>